<dbReference type="GO" id="GO:0003677">
    <property type="term" value="F:DNA binding"/>
    <property type="evidence" value="ECO:0007669"/>
    <property type="project" value="UniProtKB-UniRule"/>
</dbReference>
<evidence type="ECO:0000313" key="8">
    <source>
        <dbReference type="Proteomes" id="UP000184386"/>
    </source>
</evidence>
<evidence type="ECO:0000313" key="7">
    <source>
        <dbReference type="EMBL" id="SHL23491.1"/>
    </source>
</evidence>
<protein>
    <submittedName>
        <fullName evidence="7">Transcriptional regulator, TetR family</fullName>
    </submittedName>
</protein>
<dbReference type="PANTHER" id="PTHR43479">
    <property type="entry name" value="ACREF/ENVCD OPERON REPRESSOR-RELATED"/>
    <property type="match status" value="1"/>
</dbReference>
<dbReference type="PROSITE" id="PS50977">
    <property type="entry name" value="HTH_TETR_2"/>
    <property type="match status" value="1"/>
</dbReference>
<dbReference type="Gene3D" id="1.10.357.10">
    <property type="entry name" value="Tetracycline Repressor, domain 2"/>
    <property type="match status" value="1"/>
</dbReference>
<dbReference type="SUPFAM" id="SSF48498">
    <property type="entry name" value="Tetracyclin repressor-like, C-terminal domain"/>
    <property type="match status" value="1"/>
</dbReference>
<evidence type="ECO:0000256" key="4">
    <source>
        <dbReference type="ARBA" id="ARBA00023163"/>
    </source>
</evidence>
<dbReference type="InterPro" id="IPR036271">
    <property type="entry name" value="Tet_transcr_reg_TetR-rel_C_sf"/>
</dbReference>
<evidence type="ECO:0000256" key="5">
    <source>
        <dbReference type="PROSITE-ProRule" id="PRU00335"/>
    </source>
</evidence>
<dbReference type="RefSeq" id="WP_073279209.1">
    <property type="nucleotide sequence ID" value="NZ_FRAC01000027.1"/>
</dbReference>
<keyword evidence="1" id="KW-0678">Repressor</keyword>
<dbReference type="InterPro" id="IPR039538">
    <property type="entry name" value="BetI_C"/>
</dbReference>
<evidence type="ECO:0000256" key="3">
    <source>
        <dbReference type="ARBA" id="ARBA00023125"/>
    </source>
</evidence>
<dbReference type="InterPro" id="IPR009057">
    <property type="entry name" value="Homeodomain-like_sf"/>
</dbReference>
<dbReference type="InterPro" id="IPR050624">
    <property type="entry name" value="HTH-type_Tx_Regulator"/>
</dbReference>
<evidence type="ECO:0000256" key="1">
    <source>
        <dbReference type="ARBA" id="ARBA00022491"/>
    </source>
</evidence>
<dbReference type="EMBL" id="FRAC01000027">
    <property type="protein sequence ID" value="SHL23491.1"/>
    <property type="molecule type" value="Genomic_DNA"/>
</dbReference>
<organism evidence="7 8">
    <name type="scientific">Anaerocolumna jejuensis DSM 15929</name>
    <dbReference type="NCBI Taxonomy" id="1121322"/>
    <lineage>
        <taxon>Bacteria</taxon>
        <taxon>Bacillati</taxon>
        <taxon>Bacillota</taxon>
        <taxon>Clostridia</taxon>
        <taxon>Lachnospirales</taxon>
        <taxon>Lachnospiraceae</taxon>
        <taxon>Anaerocolumna</taxon>
    </lineage>
</organism>
<dbReference type="PANTHER" id="PTHR43479:SF11">
    <property type="entry name" value="ACREF_ENVCD OPERON REPRESSOR-RELATED"/>
    <property type="match status" value="1"/>
</dbReference>
<reference evidence="7 8" key="1">
    <citation type="submission" date="2016-11" db="EMBL/GenBank/DDBJ databases">
        <authorList>
            <person name="Jaros S."/>
            <person name="Januszkiewicz K."/>
            <person name="Wedrychowicz H."/>
        </authorList>
    </citation>
    <scope>NUCLEOTIDE SEQUENCE [LARGE SCALE GENOMIC DNA]</scope>
    <source>
        <strain evidence="7 8">DSM 15929</strain>
    </source>
</reference>
<keyword evidence="3 5" id="KW-0238">DNA-binding</keyword>
<keyword evidence="2" id="KW-0805">Transcription regulation</keyword>
<proteinExistence type="predicted"/>
<keyword evidence="8" id="KW-1185">Reference proteome</keyword>
<dbReference type="Proteomes" id="UP000184386">
    <property type="component" value="Unassembled WGS sequence"/>
</dbReference>
<dbReference type="SUPFAM" id="SSF46689">
    <property type="entry name" value="Homeodomain-like"/>
    <property type="match status" value="1"/>
</dbReference>
<dbReference type="STRING" id="1121322.SAMN02745136_04429"/>
<evidence type="ECO:0000256" key="2">
    <source>
        <dbReference type="ARBA" id="ARBA00023015"/>
    </source>
</evidence>
<name>A0A1M6YYX2_9FIRM</name>
<gene>
    <name evidence="7" type="ORF">SAMN02745136_04429</name>
</gene>
<sequence length="198" mass="22855">MPKIVDHDSQKEKIAEAAWRVIQNDGMEHATVRKIAQESGLPSSSLRHYFNSQAQLLEFALKMVLDRVEKRFLNIDVAVDSLSLEEAKNILLNLLPFDYERELEMEVWLSFSVKSLSDPSLKKLSHDIYGLMYQAVLTILEYLNAAHRLKANLNVEFEAQRLHSLIDGLSIHRLIYPDKISPEQIDYILTKHLKELAE</sequence>
<dbReference type="InterPro" id="IPR001647">
    <property type="entry name" value="HTH_TetR"/>
</dbReference>
<feature type="domain" description="HTH tetR-type" evidence="6">
    <location>
        <begin position="8"/>
        <end position="68"/>
    </location>
</feature>
<dbReference type="Pfam" id="PF13977">
    <property type="entry name" value="TetR_C_6"/>
    <property type="match status" value="1"/>
</dbReference>
<keyword evidence="4" id="KW-0804">Transcription</keyword>
<feature type="DNA-binding region" description="H-T-H motif" evidence="5">
    <location>
        <begin position="31"/>
        <end position="50"/>
    </location>
</feature>
<dbReference type="AlphaFoldDB" id="A0A1M6YYX2"/>
<evidence type="ECO:0000259" key="6">
    <source>
        <dbReference type="PROSITE" id="PS50977"/>
    </source>
</evidence>
<accession>A0A1M6YYX2</accession>
<dbReference type="Pfam" id="PF00440">
    <property type="entry name" value="TetR_N"/>
    <property type="match status" value="1"/>
</dbReference>